<evidence type="ECO:0000256" key="1">
    <source>
        <dbReference type="ARBA" id="ARBA00022679"/>
    </source>
</evidence>
<dbReference type="GO" id="GO:0000155">
    <property type="term" value="F:phosphorelay sensor kinase activity"/>
    <property type="evidence" value="ECO:0007669"/>
    <property type="project" value="InterPro"/>
</dbReference>
<gene>
    <name evidence="5" type="ORF">JZ786_22630</name>
</gene>
<proteinExistence type="predicted"/>
<evidence type="ECO:0000313" key="6">
    <source>
        <dbReference type="Proteomes" id="UP000663505"/>
    </source>
</evidence>
<dbReference type="KEGG" id="afx:JZ786_22630"/>
<dbReference type="EMBL" id="CP071182">
    <property type="protein sequence ID" value="QSO47162.1"/>
    <property type="molecule type" value="Genomic_DNA"/>
</dbReference>
<keyword evidence="3" id="KW-0902">Two-component regulatory system</keyword>
<dbReference type="SUPFAM" id="SSF52402">
    <property type="entry name" value="Adenine nucleotide alpha hydrolases-like"/>
    <property type="match status" value="1"/>
</dbReference>
<dbReference type="InterPro" id="IPR052023">
    <property type="entry name" value="Histidine_kinase_KdpD"/>
</dbReference>
<organism evidence="5 6">
    <name type="scientific">Alicyclobacillus mengziensis</name>
    <dbReference type="NCBI Taxonomy" id="2931921"/>
    <lineage>
        <taxon>Bacteria</taxon>
        <taxon>Bacillati</taxon>
        <taxon>Bacillota</taxon>
        <taxon>Bacilli</taxon>
        <taxon>Bacillales</taxon>
        <taxon>Alicyclobacillaceae</taxon>
        <taxon>Alicyclobacillus</taxon>
    </lineage>
</organism>
<dbReference type="PANTHER" id="PTHR45569">
    <property type="entry name" value="SENSOR PROTEIN KDPD"/>
    <property type="match status" value="1"/>
</dbReference>
<dbReference type="Gene3D" id="3.40.50.300">
    <property type="entry name" value="P-loop containing nucleotide triphosphate hydrolases"/>
    <property type="match status" value="1"/>
</dbReference>
<keyword evidence="2 5" id="KW-0418">Kinase</keyword>
<dbReference type="Gene3D" id="3.40.50.620">
    <property type="entry name" value="HUPs"/>
    <property type="match status" value="1"/>
</dbReference>
<evidence type="ECO:0000313" key="5">
    <source>
        <dbReference type="EMBL" id="QSO47162.1"/>
    </source>
</evidence>
<evidence type="ECO:0000256" key="3">
    <source>
        <dbReference type="ARBA" id="ARBA00023012"/>
    </source>
</evidence>
<name>A0A9X7Z6A5_9BACL</name>
<keyword evidence="6" id="KW-1185">Reference proteome</keyword>
<dbReference type="InterPro" id="IPR003852">
    <property type="entry name" value="Sig_transdc_His_kinase_KdpD_N"/>
</dbReference>
<sequence>MSRNLRYTDLRIVERSPRTVLIDELAHTNVPGSIREKRYQDIQHLSAQGIHVVTAVNIEHLESLHDKVEHITGVKVRGRVPDWFMKLAHEIKLIDVTPETLQQRLTDGKIHARDKIEHALLNFFQTANLAALRELALLEVADDVDQRMNSQLRKSDTKSGLERILVCVNHRPHSDKLIRRGWRIADRLKAELWVLVVLSNATLSAQDEPDLAKIQHLSDQFDARFITKHALNQNVGLTIVSTAEELKVSQLVAGQPLPQNGFSARARKNPIDYVLENAEFVDLHIVAYERD</sequence>
<dbReference type="Proteomes" id="UP000663505">
    <property type="component" value="Chromosome"/>
</dbReference>
<reference evidence="5 6" key="1">
    <citation type="submission" date="2021-02" db="EMBL/GenBank/DDBJ databases">
        <title>Alicyclobacillus curvatus sp. nov. and Alicyclobacillus mengziensis sp. nov., two acidophilic bacteria isolated from acid mine drainage.</title>
        <authorList>
            <person name="Huang Y."/>
        </authorList>
    </citation>
    <scope>NUCLEOTIDE SEQUENCE [LARGE SCALE GENOMIC DNA]</scope>
    <source>
        <strain evidence="5 6">S30H14</strain>
    </source>
</reference>
<protein>
    <submittedName>
        <fullName evidence="5">Sensor histidine kinase KdpD</fullName>
    </submittedName>
</protein>
<dbReference type="PANTHER" id="PTHR45569:SF1">
    <property type="entry name" value="SENSOR PROTEIN KDPD"/>
    <property type="match status" value="1"/>
</dbReference>
<dbReference type="Pfam" id="PF02702">
    <property type="entry name" value="KdpD"/>
    <property type="match status" value="1"/>
</dbReference>
<feature type="domain" description="Signal transduction histidine kinase osmosensitive K+ channel sensor N-terminal" evidence="4">
    <location>
        <begin position="11"/>
        <end position="144"/>
    </location>
</feature>
<keyword evidence="1" id="KW-0808">Transferase</keyword>
<dbReference type="InterPro" id="IPR027417">
    <property type="entry name" value="P-loop_NTPase"/>
</dbReference>
<evidence type="ECO:0000256" key="2">
    <source>
        <dbReference type="ARBA" id="ARBA00022777"/>
    </source>
</evidence>
<dbReference type="GO" id="GO:0005886">
    <property type="term" value="C:plasma membrane"/>
    <property type="evidence" value="ECO:0007669"/>
    <property type="project" value="TreeGrafter"/>
</dbReference>
<accession>A0A9X7Z6A5</accession>
<evidence type="ECO:0000259" key="4">
    <source>
        <dbReference type="Pfam" id="PF02702"/>
    </source>
</evidence>
<dbReference type="InterPro" id="IPR014729">
    <property type="entry name" value="Rossmann-like_a/b/a_fold"/>
</dbReference>
<dbReference type="AlphaFoldDB" id="A0A9X7Z6A5"/>